<protein>
    <submittedName>
        <fullName evidence="2">Uncharacterized protein</fullName>
    </submittedName>
</protein>
<keyword evidence="1" id="KW-0732">Signal</keyword>
<reference evidence="2" key="1">
    <citation type="submission" date="2014-09" db="EMBL/GenBank/DDBJ databases">
        <authorList>
            <person name="Magalhaes I.L.F."/>
            <person name="Oliveira U."/>
            <person name="Santos F.R."/>
            <person name="Vidigal T.H.D.A."/>
            <person name="Brescovit A.D."/>
            <person name="Santos A.J."/>
        </authorList>
    </citation>
    <scope>NUCLEOTIDE SEQUENCE</scope>
    <source>
        <tissue evidence="2">Shoot tissue taken approximately 20 cm above the soil surface</tissue>
    </source>
</reference>
<reference evidence="2" key="2">
    <citation type="journal article" date="2015" name="Data Brief">
        <title>Shoot transcriptome of the giant reed, Arundo donax.</title>
        <authorList>
            <person name="Barrero R.A."/>
            <person name="Guerrero F.D."/>
            <person name="Moolhuijzen P."/>
            <person name="Goolsby J.A."/>
            <person name="Tidwell J."/>
            <person name="Bellgard S.E."/>
            <person name="Bellgard M.I."/>
        </authorList>
    </citation>
    <scope>NUCLEOTIDE SEQUENCE</scope>
    <source>
        <tissue evidence="2">Shoot tissue taken approximately 20 cm above the soil surface</tissue>
    </source>
</reference>
<accession>A0A0A9F621</accession>
<evidence type="ECO:0000313" key="2">
    <source>
        <dbReference type="EMBL" id="JAE08485.1"/>
    </source>
</evidence>
<sequence length="48" mass="5318">MLCVILVQALRMFSSMAGYWLSVSSDSGSFMTLMRSGSCITVCSCMYY</sequence>
<dbReference type="EMBL" id="GBRH01189411">
    <property type="protein sequence ID" value="JAE08485.1"/>
    <property type="molecule type" value="Transcribed_RNA"/>
</dbReference>
<feature type="signal peptide" evidence="1">
    <location>
        <begin position="1"/>
        <end position="17"/>
    </location>
</feature>
<organism evidence="2">
    <name type="scientific">Arundo donax</name>
    <name type="common">Giant reed</name>
    <name type="synonym">Donax arundinaceus</name>
    <dbReference type="NCBI Taxonomy" id="35708"/>
    <lineage>
        <taxon>Eukaryota</taxon>
        <taxon>Viridiplantae</taxon>
        <taxon>Streptophyta</taxon>
        <taxon>Embryophyta</taxon>
        <taxon>Tracheophyta</taxon>
        <taxon>Spermatophyta</taxon>
        <taxon>Magnoliopsida</taxon>
        <taxon>Liliopsida</taxon>
        <taxon>Poales</taxon>
        <taxon>Poaceae</taxon>
        <taxon>PACMAD clade</taxon>
        <taxon>Arundinoideae</taxon>
        <taxon>Arundineae</taxon>
        <taxon>Arundo</taxon>
    </lineage>
</organism>
<dbReference type="AlphaFoldDB" id="A0A0A9F621"/>
<evidence type="ECO:0000256" key="1">
    <source>
        <dbReference type="SAM" id="SignalP"/>
    </source>
</evidence>
<feature type="chain" id="PRO_5002064571" evidence="1">
    <location>
        <begin position="18"/>
        <end position="48"/>
    </location>
</feature>
<proteinExistence type="predicted"/>
<name>A0A0A9F621_ARUDO</name>